<dbReference type="PROSITE" id="PS00662">
    <property type="entry name" value="T2SP_E"/>
    <property type="match status" value="1"/>
</dbReference>
<comment type="caution">
    <text evidence="4">The sequence shown here is derived from an EMBL/GenBank/DDBJ whole genome shotgun (WGS) entry which is preliminary data.</text>
</comment>
<dbReference type="InterPro" id="IPR050921">
    <property type="entry name" value="T4SS_GSP_E_ATPase"/>
</dbReference>
<accession>A0ABS2KC20</accession>
<feature type="domain" description="Bacterial type II secretion system protein E" evidence="3">
    <location>
        <begin position="193"/>
        <end position="207"/>
    </location>
</feature>
<evidence type="ECO:0000256" key="2">
    <source>
        <dbReference type="SAM" id="MobiDB-lite"/>
    </source>
</evidence>
<dbReference type="EMBL" id="JADIKF010000035">
    <property type="protein sequence ID" value="MBM7128721.1"/>
    <property type="molecule type" value="Genomic_DNA"/>
</dbReference>
<dbReference type="InterPro" id="IPR006321">
    <property type="entry name" value="PilT/PilU"/>
</dbReference>
<proteinExistence type="inferred from homology"/>
<dbReference type="Proteomes" id="UP001430193">
    <property type="component" value="Unassembled WGS sequence"/>
</dbReference>
<feature type="region of interest" description="Disordered" evidence="2">
    <location>
        <begin position="356"/>
        <end position="375"/>
    </location>
</feature>
<dbReference type="PANTHER" id="PTHR30486">
    <property type="entry name" value="TWITCHING MOTILITY PROTEIN PILT"/>
    <property type="match status" value="1"/>
</dbReference>
<dbReference type="SUPFAM" id="SSF52540">
    <property type="entry name" value="P-loop containing nucleoside triphosphate hydrolases"/>
    <property type="match status" value="1"/>
</dbReference>
<reference evidence="4" key="1">
    <citation type="submission" date="2020-10" db="EMBL/GenBank/DDBJ databases">
        <title>Phylogeny of dyella-like bacteria.</title>
        <authorList>
            <person name="Fu J."/>
        </authorList>
    </citation>
    <scope>NUCLEOTIDE SEQUENCE</scope>
    <source>
        <strain evidence="4">DHON07</strain>
    </source>
</reference>
<dbReference type="Gene3D" id="3.40.50.300">
    <property type="entry name" value="P-loop containing nucleotide triphosphate hydrolases"/>
    <property type="match status" value="1"/>
</dbReference>
<keyword evidence="5" id="KW-1185">Reference proteome</keyword>
<dbReference type="RefSeq" id="WP_204630488.1">
    <property type="nucleotide sequence ID" value="NZ_BSOC01000006.1"/>
</dbReference>
<dbReference type="PANTHER" id="PTHR30486:SF12">
    <property type="entry name" value="TYPE IV PILUS ATPASE PILU"/>
    <property type="match status" value="1"/>
</dbReference>
<evidence type="ECO:0000259" key="3">
    <source>
        <dbReference type="PROSITE" id="PS00662"/>
    </source>
</evidence>
<gene>
    <name evidence="4" type="ORF">ISS99_04220</name>
</gene>
<sequence>MDLHTFLHLMVEKRASDLFLSSGGRPSIKIDGQTHHIGEVRLTAEQVHAMAFSVMNERQQREFESILEMNLAINLAEVGRFRINIYRQRGDVAMVVRYITSQIPSIEALNLPSILKDLVALPRGLILVVGATSSGKSTCLASMVDYRNSTRTGHILTIEEPIEYLHLHKESVVDQREIGLDTLSYANALKNAMREAPDVILIGEIRDREIMQQAIAYSETGHLCLATLHANNASQTLDRIINFFPEVARQQLLIDMSLNLKAVVSLRLLRGTDGKRIPAVELMLSTPYVSDLIAKGEIHKLRDAIKQGKEQGMQLFDDALYQLHVVGRINYQQALEAADSQTDLALRFRLDGLAPADDSSSPRLDDYVEGLETPH</sequence>
<protein>
    <submittedName>
        <fullName evidence="4">PilT/PilU family type 4a pilus ATPase</fullName>
    </submittedName>
</protein>
<dbReference type="CDD" id="cd01131">
    <property type="entry name" value="PilT"/>
    <property type="match status" value="1"/>
</dbReference>
<dbReference type="InterPro" id="IPR001482">
    <property type="entry name" value="T2SS/T4SS_dom"/>
</dbReference>
<dbReference type="Gene3D" id="3.30.450.90">
    <property type="match status" value="1"/>
</dbReference>
<organism evidence="4 5">
    <name type="scientific">Dyella mobilis</name>
    <dbReference type="NCBI Taxonomy" id="1849582"/>
    <lineage>
        <taxon>Bacteria</taxon>
        <taxon>Pseudomonadati</taxon>
        <taxon>Pseudomonadota</taxon>
        <taxon>Gammaproteobacteria</taxon>
        <taxon>Lysobacterales</taxon>
        <taxon>Rhodanobacteraceae</taxon>
        <taxon>Dyella</taxon>
    </lineage>
</organism>
<evidence type="ECO:0000313" key="5">
    <source>
        <dbReference type="Proteomes" id="UP001430193"/>
    </source>
</evidence>
<dbReference type="InterPro" id="IPR027417">
    <property type="entry name" value="P-loop_NTPase"/>
</dbReference>
<evidence type="ECO:0000256" key="1">
    <source>
        <dbReference type="ARBA" id="ARBA00006611"/>
    </source>
</evidence>
<name>A0ABS2KC20_9GAMM</name>
<comment type="similarity">
    <text evidence="1">Belongs to the GSP E family.</text>
</comment>
<dbReference type="Pfam" id="PF00437">
    <property type="entry name" value="T2SSE"/>
    <property type="match status" value="1"/>
</dbReference>
<evidence type="ECO:0000313" key="4">
    <source>
        <dbReference type="EMBL" id="MBM7128721.1"/>
    </source>
</evidence>
<dbReference type="NCBIfam" id="TIGR01420">
    <property type="entry name" value="pilT_fam"/>
    <property type="match status" value="1"/>
</dbReference>